<dbReference type="InterPro" id="IPR015590">
    <property type="entry name" value="Aldehyde_DH_dom"/>
</dbReference>
<feature type="active site" evidence="2">
    <location>
        <position position="246"/>
    </location>
</feature>
<feature type="domain" description="Aldehyde dehydrogenase" evidence="4">
    <location>
        <begin position="22"/>
        <end position="465"/>
    </location>
</feature>
<dbReference type="Proteomes" id="UP001519291">
    <property type="component" value="Unassembled WGS sequence"/>
</dbReference>
<dbReference type="InterPro" id="IPR016162">
    <property type="entry name" value="Ald_DH_N"/>
</dbReference>
<dbReference type="InterPro" id="IPR016161">
    <property type="entry name" value="Ald_DH/histidinol_DH"/>
</dbReference>
<sequence>MGNARPTVTMTVDGHAVEGEPTGLPVEDPALARPFAHAPRCTPGLLARAVRSCNTAFPAWADLPGSTRQEYLLACGDVLSPYTEELALLLTREQGKPLRDARAEVRRAVDWFRHTAELVLPVESFTDDQGSHVTLSRAPHGVVAAVSPSNFPVILSVCKVAPALLAGNTVVLKPSPETPLTVLRMGELLREVLPAGVLNVISGDGSLGAALTASPGVGMISFTGSPATGRAIARQAAETFTPVVLELGGNDPAIVLPGTDIAAVAGPLFHAALVNNGQFCAAVKRVYVPRGLREQLLDALGGLASSAVVGPGLTAGTELGPLVSRAQRDSVASMVEEAVAAGARVTARGKCPEGEGHFYPPTVVTDLPEGSRLEVEEQFGPVIPVIAYDEVAQAVERANATPYGLGASVWGAGEELTTTADALRCGTVWLNTHGELRHDAPFGGVGCSGTGVEYGYWGLLEYTRITVRNVSPRTA</sequence>
<evidence type="ECO:0000313" key="5">
    <source>
        <dbReference type="EMBL" id="MBP2406570.1"/>
    </source>
</evidence>
<reference evidence="5 6" key="1">
    <citation type="submission" date="2021-03" db="EMBL/GenBank/DDBJ databases">
        <title>Sequencing the genomes of 1000 actinobacteria strains.</title>
        <authorList>
            <person name="Klenk H.-P."/>
        </authorList>
    </citation>
    <scope>NUCLEOTIDE SEQUENCE [LARGE SCALE GENOMIC DNA]</scope>
    <source>
        <strain evidence="5 6">DSM 41480</strain>
    </source>
</reference>
<dbReference type="CDD" id="cd07106">
    <property type="entry name" value="ALDH_AldA-AAD23400"/>
    <property type="match status" value="1"/>
</dbReference>
<dbReference type="Pfam" id="PF00171">
    <property type="entry name" value="Aldedh"/>
    <property type="match status" value="1"/>
</dbReference>
<comment type="caution">
    <text evidence="5">The sequence shown here is derived from an EMBL/GenBank/DDBJ whole genome shotgun (WGS) entry which is preliminary data.</text>
</comment>
<dbReference type="SUPFAM" id="SSF53720">
    <property type="entry name" value="ALDH-like"/>
    <property type="match status" value="1"/>
</dbReference>
<dbReference type="PANTHER" id="PTHR11699">
    <property type="entry name" value="ALDEHYDE DEHYDROGENASE-RELATED"/>
    <property type="match status" value="1"/>
</dbReference>
<keyword evidence="6" id="KW-1185">Reference proteome</keyword>
<dbReference type="PROSITE" id="PS00687">
    <property type="entry name" value="ALDEHYDE_DEHYDR_GLU"/>
    <property type="match status" value="1"/>
</dbReference>
<evidence type="ECO:0000256" key="1">
    <source>
        <dbReference type="ARBA" id="ARBA00023002"/>
    </source>
</evidence>
<dbReference type="PROSITE" id="PS00070">
    <property type="entry name" value="ALDEHYDE_DEHYDR_CYS"/>
    <property type="match status" value="1"/>
</dbReference>
<protein>
    <submittedName>
        <fullName evidence="5">Acyl-CoA reductase-like NAD-dependent aldehyde dehydrogenase</fullName>
    </submittedName>
</protein>
<organism evidence="5 6">
    <name type="scientific">Streptomyces syringium</name>
    <dbReference type="NCBI Taxonomy" id="76729"/>
    <lineage>
        <taxon>Bacteria</taxon>
        <taxon>Bacillati</taxon>
        <taxon>Actinomycetota</taxon>
        <taxon>Actinomycetes</taxon>
        <taxon>Kitasatosporales</taxon>
        <taxon>Streptomycetaceae</taxon>
        <taxon>Streptomyces</taxon>
    </lineage>
</organism>
<evidence type="ECO:0000256" key="2">
    <source>
        <dbReference type="PROSITE-ProRule" id="PRU10007"/>
    </source>
</evidence>
<gene>
    <name evidence="5" type="ORF">JO379_006039</name>
</gene>
<keyword evidence="1 3" id="KW-0560">Oxidoreductase</keyword>
<dbReference type="EMBL" id="JAGIOH010000001">
    <property type="protein sequence ID" value="MBP2406570.1"/>
    <property type="molecule type" value="Genomic_DNA"/>
</dbReference>
<evidence type="ECO:0000256" key="3">
    <source>
        <dbReference type="RuleBase" id="RU003345"/>
    </source>
</evidence>
<comment type="similarity">
    <text evidence="3">Belongs to the aldehyde dehydrogenase family.</text>
</comment>
<dbReference type="Gene3D" id="3.40.309.10">
    <property type="entry name" value="Aldehyde Dehydrogenase, Chain A, domain 2"/>
    <property type="match status" value="1"/>
</dbReference>
<dbReference type="Gene3D" id="3.40.605.10">
    <property type="entry name" value="Aldehyde Dehydrogenase, Chain A, domain 1"/>
    <property type="match status" value="1"/>
</dbReference>
<evidence type="ECO:0000313" key="6">
    <source>
        <dbReference type="Proteomes" id="UP001519291"/>
    </source>
</evidence>
<dbReference type="InterPro" id="IPR044086">
    <property type="entry name" value="LUC3-like"/>
</dbReference>
<proteinExistence type="inferred from homology"/>
<accession>A0ABS4YCP4</accession>
<dbReference type="InterPro" id="IPR029510">
    <property type="entry name" value="Ald_DH_CS_GLU"/>
</dbReference>
<dbReference type="RefSeq" id="WP_209517945.1">
    <property type="nucleotide sequence ID" value="NZ_JAGIOH010000001.1"/>
</dbReference>
<name>A0ABS4YCP4_9ACTN</name>
<dbReference type="InterPro" id="IPR016163">
    <property type="entry name" value="Ald_DH_C"/>
</dbReference>
<evidence type="ECO:0000259" key="4">
    <source>
        <dbReference type="Pfam" id="PF00171"/>
    </source>
</evidence>
<dbReference type="GeneID" id="91572883"/>
<dbReference type="InterPro" id="IPR016160">
    <property type="entry name" value="Ald_DH_CS_CYS"/>
</dbReference>